<evidence type="ECO:0000313" key="1">
    <source>
        <dbReference type="EMBL" id="MBW8683511.1"/>
    </source>
</evidence>
<organism evidence="1 2">
    <name type="scientific">Chitinophaga rhizophila</name>
    <dbReference type="NCBI Taxonomy" id="2866212"/>
    <lineage>
        <taxon>Bacteria</taxon>
        <taxon>Pseudomonadati</taxon>
        <taxon>Bacteroidota</taxon>
        <taxon>Chitinophagia</taxon>
        <taxon>Chitinophagales</taxon>
        <taxon>Chitinophagaceae</taxon>
        <taxon>Chitinophaga</taxon>
    </lineage>
</organism>
<accession>A0ABS7G7T6</accession>
<name>A0ABS7G7T6_9BACT</name>
<evidence type="ECO:0000313" key="2">
    <source>
        <dbReference type="Proteomes" id="UP000812961"/>
    </source>
</evidence>
<reference evidence="1 2" key="1">
    <citation type="submission" date="2021-08" db="EMBL/GenBank/DDBJ databases">
        <title>The genome sequence of Chitinophaga sp. B61.</title>
        <authorList>
            <person name="Zhang X."/>
        </authorList>
    </citation>
    <scope>NUCLEOTIDE SEQUENCE [LARGE SCALE GENOMIC DNA]</scope>
    <source>
        <strain evidence="1 2">B61</strain>
    </source>
</reference>
<protein>
    <submittedName>
        <fullName evidence="1">Uncharacterized protein</fullName>
    </submittedName>
</protein>
<dbReference type="Proteomes" id="UP000812961">
    <property type="component" value="Unassembled WGS sequence"/>
</dbReference>
<dbReference type="EMBL" id="JAICCF010000001">
    <property type="protein sequence ID" value="MBW8683511.1"/>
    <property type="molecule type" value="Genomic_DNA"/>
</dbReference>
<proteinExistence type="predicted"/>
<gene>
    <name evidence="1" type="ORF">K1Y79_04115</name>
</gene>
<dbReference type="RefSeq" id="WP_220248730.1">
    <property type="nucleotide sequence ID" value="NZ_JAICCF010000001.1"/>
</dbReference>
<keyword evidence="2" id="KW-1185">Reference proteome</keyword>
<comment type="caution">
    <text evidence="1">The sequence shown here is derived from an EMBL/GenBank/DDBJ whole genome shotgun (WGS) entry which is preliminary data.</text>
</comment>
<sequence length="79" mass="9156">MDNNNIPKRFDISMDGQHIEVVVTSDHQQVIFMVQFPDERDRVAITFEVDLDGTENWLENGGLFDRAEEIGRILESKFS</sequence>